<evidence type="ECO:0000313" key="2">
    <source>
        <dbReference type="Proteomes" id="UP001334084"/>
    </source>
</evidence>
<keyword evidence="2" id="KW-1185">Reference proteome</keyword>
<gene>
    <name evidence="1" type="ORF">VNE69_01045</name>
</gene>
<accession>A0AAX4J7W8</accession>
<dbReference type="EMBL" id="CP142726">
    <property type="protein sequence ID" value="WUR02104.1"/>
    <property type="molecule type" value="Genomic_DNA"/>
</dbReference>
<evidence type="ECO:0000313" key="1">
    <source>
        <dbReference type="EMBL" id="WUR02104.1"/>
    </source>
</evidence>
<dbReference type="RefSeq" id="XP_065328249.1">
    <property type="nucleotide sequence ID" value="XM_065472177.1"/>
</dbReference>
<dbReference type="Proteomes" id="UP001334084">
    <property type="component" value="Chromosome 1"/>
</dbReference>
<proteinExistence type="predicted"/>
<organism evidence="1 2">
    <name type="scientific">Vairimorpha necatrix</name>
    <dbReference type="NCBI Taxonomy" id="6039"/>
    <lineage>
        <taxon>Eukaryota</taxon>
        <taxon>Fungi</taxon>
        <taxon>Fungi incertae sedis</taxon>
        <taxon>Microsporidia</taxon>
        <taxon>Nosematidae</taxon>
        <taxon>Vairimorpha</taxon>
    </lineage>
</organism>
<dbReference type="GeneID" id="90539910"/>
<dbReference type="AlphaFoldDB" id="A0AAX4J7W8"/>
<reference evidence="1" key="1">
    <citation type="journal article" date="2024" name="BMC Genomics">
        <title>Functional annotation of a divergent genome using sequence and structure-based similarity.</title>
        <authorList>
            <person name="Svedberg D."/>
            <person name="Winiger R.R."/>
            <person name="Berg A."/>
            <person name="Sharma H."/>
            <person name="Tellgren-Roth C."/>
            <person name="Debrunner-Vossbrinck B.A."/>
            <person name="Vossbrinck C.R."/>
            <person name="Barandun J."/>
        </authorList>
    </citation>
    <scope>NUCLEOTIDE SEQUENCE</scope>
    <source>
        <strain evidence="1">Illinois isolate</strain>
    </source>
</reference>
<sequence length="84" mass="10217">MRNYLIRYYINDIIVIKCLNEEYTIMCKETEKIKRGRVLIKMKAEYKISHNLIFDDLIFDNDVLVIEINEDKENDYNLIVKKLK</sequence>
<dbReference type="KEGG" id="vnx:VNE69_01045"/>
<name>A0AAX4J7W8_9MICR</name>
<protein>
    <submittedName>
        <fullName evidence="1">Uncharacterized protein</fullName>
    </submittedName>
</protein>